<evidence type="ECO:0000256" key="2">
    <source>
        <dbReference type="SAM" id="SignalP"/>
    </source>
</evidence>
<reference evidence="3 4" key="1">
    <citation type="journal article" date="2016" name="Environ. Microbiol.">
        <title>New Methyloceanibacter diversity from North Sea sediments includes methanotroph containing solely the soluble methane monooxygenase.</title>
        <authorList>
            <person name="Vekeman B."/>
            <person name="Kerckhof F.M."/>
            <person name="Cremers G."/>
            <person name="de Vos P."/>
            <person name="Vandamme P."/>
            <person name="Boon N."/>
            <person name="Op den Camp H.J."/>
            <person name="Heylen K."/>
        </authorList>
    </citation>
    <scope>NUCLEOTIDE SEQUENCE [LARGE SCALE GENOMIC DNA]</scope>
    <source>
        <strain evidence="3 4">R-67175</strain>
    </source>
</reference>
<comment type="caution">
    <text evidence="3">The sequence shown here is derived from an EMBL/GenBank/DDBJ whole genome shotgun (WGS) entry which is preliminary data.</text>
</comment>
<dbReference type="EMBL" id="LPWF01000004">
    <property type="protein sequence ID" value="ODS01639.1"/>
    <property type="molecule type" value="Genomic_DNA"/>
</dbReference>
<name>A0A1E3W750_9HYPH</name>
<proteinExistence type="predicted"/>
<evidence type="ECO:0000256" key="1">
    <source>
        <dbReference type="SAM" id="Phobius"/>
    </source>
</evidence>
<evidence type="ECO:0000313" key="4">
    <source>
        <dbReference type="Proteomes" id="UP000094472"/>
    </source>
</evidence>
<keyword evidence="1" id="KW-1133">Transmembrane helix</keyword>
<sequence>MSRRYRITALALGLIFLAGLGKAQEQAQDEQGQVQTEQKPAQTLPIPLPVDIIEDEATANSRKSREAESRQHEIDDLAAQQGMNAATQAMNEATQRMADYSLYSTVLVGVGTILLFVTLWLTRQANRAAIAAATHAETANEIIRAGQRPWLSIETPKISNVIEANKEANSQSDLPYRQYAFRLSVRVANSGTMPARNVNIFVKTADQYEPAEGPIPGHRFFEENGSYVCDVGAKKLIDWFDEIAGDVSGYETYAVAPGSSITHVLRMPGDFKVSKKNMDLERFQSVLVVYAAYFGTEEPPKLHKSFCVYEFYQDGPGGSFIPVNELFFEEDNIRLRQIDGQME</sequence>
<feature type="chain" id="PRO_5009139082" description="DUF4352 domain-containing protein" evidence="2">
    <location>
        <begin position="24"/>
        <end position="343"/>
    </location>
</feature>
<evidence type="ECO:0008006" key="5">
    <source>
        <dbReference type="Google" id="ProtNLM"/>
    </source>
</evidence>
<keyword evidence="1" id="KW-0812">Transmembrane</keyword>
<gene>
    <name evidence="3" type="ORF">AUC69_05030</name>
</gene>
<feature type="signal peptide" evidence="2">
    <location>
        <begin position="1"/>
        <end position="23"/>
    </location>
</feature>
<dbReference type="RefSeq" id="WP_069440513.1">
    <property type="nucleotide sequence ID" value="NZ_LPWF01000004.1"/>
</dbReference>
<keyword evidence="1" id="KW-0472">Membrane</keyword>
<accession>A0A1E3W750</accession>
<feature type="transmembrane region" description="Helical" evidence="1">
    <location>
        <begin position="100"/>
        <end position="121"/>
    </location>
</feature>
<keyword evidence="2" id="KW-0732">Signal</keyword>
<organism evidence="3 4">
    <name type="scientific">Methyloceanibacter superfactus</name>
    <dbReference type="NCBI Taxonomy" id="1774969"/>
    <lineage>
        <taxon>Bacteria</taxon>
        <taxon>Pseudomonadati</taxon>
        <taxon>Pseudomonadota</taxon>
        <taxon>Alphaproteobacteria</taxon>
        <taxon>Hyphomicrobiales</taxon>
        <taxon>Hyphomicrobiaceae</taxon>
        <taxon>Methyloceanibacter</taxon>
    </lineage>
</organism>
<protein>
    <recommendedName>
        <fullName evidence="5">DUF4352 domain-containing protein</fullName>
    </recommendedName>
</protein>
<keyword evidence="4" id="KW-1185">Reference proteome</keyword>
<evidence type="ECO:0000313" key="3">
    <source>
        <dbReference type="EMBL" id="ODS01639.1"/>
    </source>
</evidence>
<dbReference type="Proteomes" id="UP000094472">
    <property type="component" value="Unassembled WGS sequence"/>
</dbReference>
<dbReference type="AlphaFoldDB" id="A0A1E3W750"/>
<dbReference type="OrthoDB" id="8455745at2"/>